<feature type="domain" description="LysM" evidence="3">
    <location>
        <begin position="258"/>
        <end position="301"/>
    </location>
</feature>
<dbReference type="GO" id="GO:0016787">
    <property type="term" value="F:hydrolase activity"/>
    <property type="evidence" value="ECO:0007669"/>
    <property type="project" value="UniProtKB-KW"/>
</dbReference>
<feature type="region of interest" description="Disordered" evidence="1">
    <location>
        <begin position="226"/>
        <end position="253"/>
    </location>
</feature>
<comment type="caution">
    <text evidence="4">The sequence shown here is derived from an EMBL/GenBank/DDBJ whole genome shotgun (WGS) entry which is preliminary data.</text>
</comment>
<dbReference type="Pfam" id="PF01551">
    <property type="entry name" value="Peptidase_M23"/>
    <property type="match status" value="1"/>
</dbReference>
<evidence type="ECO:0000259" key="2">
    <source>
        <dbReference type="PROSITE" id="PS50943"/>
    </source>
</evidence>
<keyword evidence="4" id="KW-0378">Hydrolase</keyword>
<dbReference type="Gene3D" id="2.70.70.10">
    <property type="entry name" value="Glucose Permease (Domain IIA)"/>
    <property type="match status" value="1"/>
</dbReference>
<dbReference type="PROSITE" id="PS50943">
    <property type="entry name" value="HTH_CROC1"/>
    <property type="match status" value="1"/>
</dbReference>
<dbReference type="PROSITE" id="PS51782">
    <property type="entry name" value="LYSM"/>
    <property type="match status" value="2"/>
</dbReference>
<evidence type="ECO:0000313" key="4">
    <source>
        <dbReference type="EMBL" id="MDQ0177845.1"/>
    </source>
</evidence>
<dbReference type="InterPro" id="IPR036779">
    <property type="entry name" value="LysM_dom_sf"/>
</dbReference>
<sequence length="353" mass="39918">MQDYLKRFFVAVIMGLFITILFISGRAYANSDVQEATHDWIFPTEGTISDVFHARQHTHKGIDIAGALGTPIYAVDEGTVIKSYYSESYGHVIFLRHHNGLETVYAHLDTRSVDENEQVAQGQMIGEMGNTGNSTGVHLHFEIHNGEWTIDKIHAIDPFLVFGNGNIGDVVYALNHDPYWTIPAAAVAYEQEEQEEEQIDDDHHVDEALEDITEEQFEDVIYQQENAKQPETDGSAEENAASDNVEQEEADMNKTDVMLYDVAKGDTLWSIAAENETSVELIKEVNHLESDTIHQEQILIIPTKNKHEYVVKQGDTLTKIAEHYQVSIDDLKEWNELEDDVILSEDTLLIKGE</sequence>
<dbReference type="InterPro" id="IPR018392">
    <property type="entry name" value="LysM"/>
</dbReference>
<protein>
    <submittedName>
        <fullName evidence="4">Murein DD-endopeptidase MepM/ murein hydrolase activator NlpD</fullName>
    </submittedName>
</protein>
<dbReference type="SMART" id="SM00257">
    <property type="entry name" value="LysM"/>
    <property type="match status" value="2"/>
</dbReference>
<evidence type="ECO:0000313" key="5">
    <source>
        <dbReference type="Proteomes" id="UP001223586"/>
    </source>
</evidence>
<name>A0ABT9WX91_9BACI</name>
<dbReference type="InterPro" id="IPR001387">
    <property type="entry name" value="Cro/C1-type_HTH"/>
</dbReference>
<dbReference type="RefSeq" id="WP_307232181.1">
    <property type="nucleotide sequence ID" value="NZ_JAUSTT010000028.1"/>
</dbReference>
<dbReference type="InterPro" id="IPR016047">
    <property type="entry name" value="M23ase_b-sheet_dom"/>
</dbReference>
<proteinExistence type="predicted"/>
<reference evidence="4 5" key="1">
    <citation type="submission" date="2023-07" db="EMBL/GenBank/DDBJ databases">
        <title>Genomic Encyclopedia of Type Strains, Phase IV (KMG-IV): sequencing the most valuable type-strain genomes for metagenomic binning, comparative biology and taxonomic classification.</title>
        <authorList>
            <person name="Goeker M."/>
        </authorList>
    </citation>
    <scope>NUCLEOTIDE SEQUENCE [LARGE SCALE GENOMIC DNA]</scope>
    <source>
        <strain evidence="4 5">DSM 23837</strain>
    </source>
</reference>
<organism evidence="4 5">
    <name type="scientific">Bacillus chungangensis</name>
    <dbReference type="NCBI Taxonomy" id="587633"/>
    <lineage>
        <taxon>Bacteria</taxon>
        <taxon>Bacillati</taxon>
        <taxon>Bacillota</taxon>
        <taxon>Bacilli</taxon>
        <taxon>Bacillales</taxon>
        <taxon>Bacillaceae</taxon>
        <taxon>Bacillus</taxon>
    </lineage>
</organism>
<feature type="domain" description="HTH cro/C1-type" evidence="2">
    <location>
        <begin position="315"/>
        <end position="331"/>
    </location>
</feature>
<keyword evidence="5" id="KW-1185">Reference proteome</keyword>
<dbReference type="SUPFAM" id="SSF54106">
    <property type="entry name" value="LysM domain"/>
    <property type="match status" value="2"/>
</dbReference>
<dbReference type="PANTHER" id="PTHR21666">
    <property type="entry name" value="PEPTIDASE-RELATED"/>
    <property type="match status" value="1"/>
</dbReference>
<evidence type="ECO:0000256" key="1">
    <source>
        <dbReference type="SAM" id="MobiDB-lite"/>
    </source>
</evidence>
<dbReference type="EMBL" id="JAUSTT010000028">
    <property type="protein sequence ID" value="MDQ0177845.1"/>
    <property type="molecule type" value="Genomic_DNA"/>
</dbReference>
<evidence type="ECO:0000259" key="3">
    <source>
        <dbReference type="PROSITE" id="PS51782"/>
    </source>
</evidence>
<dbReference type="CDD" id="cd12797">
    <property type="entry name" value="M23_peptidase"/>
    <property type="match status" value="1"/>
</dbReference>
<feature type="domain" description="LysM" evidence="3">
    <location>
        <begin position="307"/>
        <end position="350"/>
    </location>
</feature>
<dbReference type="PANTHER" id="PTHR21666:SF270">
    <property type="entry name" value="MUREIN HYDROLASE ACTIVATOR ENVC"/>
    <property type="match status" value="1"/>
</dbReference>
<dbReference type="Gene3D" id="3.10.350.10">
    <property type="entry name" value="LysM domain"/>
    <property type="match status" value="2"/>
</dbReference>
<dbReference type="InterPro" id="IPR050570">
    <property type="entry name" value="Cell_wall_metabolism_enzyme"/>
</dbReference>
<dbReference type="SUPFAM" id="SSF51261">
    <property type="entry name" value="Duplicated hybrid motif"/>
    <property type="match status" value="1"/>
</dbReference>
<dbReference type="Proteomes" id="UP001223586">
    <property type="component" value="Unassembled WGS sequence"/>
</dbReference>
<accession>A0ABT9WX91</accession>
<dbReference type="Pfam" id="PF01476">
    <property type="entry name" value="LysM"/>
    <property type="match status" value="2"/>
</dbReference>
<gene>
    <name evidence="4" type="ORF">J2S08_003736</name>
</gene>
<dbReference type="CDD" id="cd00118">
    <property type="entry name" value="LysM"/>
    <property type="match status" value="2"/>
</dbReference>
<dbReference type="InterPro" id="IPR011055">
    <property type="entry name" value="Dup_hybrid_motif"/>
</dbReference>